<proteinExistence type="predicted"/>
<name>A0ABY1LLI1_9MICO</name>
<dbReference type="Gene3D" id="3.40.50.150">
    <property type="entry name" value="Vaccinia Virus protein VP39"/>
    <property type="match status" value="1"/>
</dbReference>
<evidence type="ECO:0000313" key="3">
    <source>
        <dbReference type="Proteomes" id="UP000190827"/>
    </source>
</evidence>
<evidence type="ECO:0000313" key="2">
    <source>
        <dbReference type="EMBL" id="SKC57206.1"/>
    </source>
</evidence>
<organism evidence="2 3">
    <name type="scientific">Plantibacter cousiniae</name>
    <name type="common">nom. nud.</name>
    <dbReference type="NCBI Taxonomy" id="199709"/>
    <lineage>
        <taxon>Bacteria</taxon>
        <taxon>Bacillati</taxon>
        <taxon>Actinomycetota</taxon>
        <taxon>Actinomycetes</taxon>
        <taxon>Micrococcales</taxon>
        <taxon>Microbacteriaceae</taxon>
        <taxon>Plantibacter</taxon>
    </lineage>
</organism>
<feature type="domain" description="Methyltransferase type 11" evidence="1">
    <location>
        <begin position="49"/>
        <end position="148"/>
    </location>
</feature>
<dbReference type="SUPFAM" id="SSF53335">
    <property type="entry name" value="S-adenosyl-L-methionine-dependent methyltransferases"/>
    <property type="match status" value="1"/>
</dbReference>
<sequence>MAHHHTIPDHVSPLARLLALDALVHEKLIKQAVAVALLHTDIATVARVIDVGVGTGAGAFALAEEYSAAHVLGVDLDADMLADVRQRADHQELGDRISTALLDVEAPDFDAGVADLIWSSNVLHEVSDPAIAFRNLFRSLRPGGVLVVMEMDGSPSVLPSAFQPVERALRVAAGADGPRVDWSGPMRAAGFELLETRTAASDQLLPADGAARDYAALELQRLLDHASPALTEQIAAEVRDLVADLSGSHRRLTEVHIRGTRTVWVARRP</sequence>
<dbReference type="Pfam" id="PF08241">
    <property type="entry name" value="Methyltransf_11"/>
    <property type="match status" value="1"/>
</dbReference>
<dbReference type="Proteomes" id="UP000190827">
    <property type="component" value="Unassembled WGS sequence"/>
</dbReference>
<dbReference type="PANTHER" id="PTHR43591:SF99">
    <property type="entry name" value="OS06G0646000 PROTEIN"/>
    <property type="match status" value="1"/>
</dbReference>
<keyword evidence="2" id="KW-0489">Methyltransferase</keyword>
<dbReference type="EMBL" id="FUZO01000001">
    <property type="protein sequence ID" value="SKC57206.1"/>
    <property type="molecule type" value="Genomic_DNA"/>
</dbReference>
<accession>A0ABY1LLI1</accession>
<keyword evidence="2" id="KW-0808">Transferase</keyword>
<dbReference type="InterPro" id="IPR029063">
    <property type="entry name" value="SAM-dependent_MTases_sf"/>
</dbReference>
<dbReference type="CDD" id="cd02440">
    <property type="entry name" value="AdoMet_MTases"/>
    <property type="match status" value="1"/>
</dbReference>
<dbReference type="GO" id="GO:0032259">
    <property type="term" value="P:methylation"/>
    <property type="evidence" value="ECO:0007669"/>
    <property type="project" value="UniProtKB-KW"/>
</dbReference>
<evidence type="ECO:0000259" key="1">
    <source>
        <dbReference type="Pfam" id="PF08241"/>
    </source>
</evidence>
<dbReference type="RefSeq" id="WP_079705817.1">
    <property type="nucleotide sequence ID" value="NZ_FUZO01000001.1"/>
</dbReference>
<reference evidence="2 3" key="1">
    <citation type="submission" date="2017-02" db="EMBL/GenBank/DDBJ databases">
        <authorList>
            <person name="Varghese N."/>
            <person name="Submissions S."/>
        </authorList>
    </citation>
    <scope>NUCLEOTIDE SEQUENCE [LARGE SCALE GENOMIC DNA]</scope>
    <source>
        <strain evidence="2 3">VKM Ac-1787</strain>
    </source>
</reference>
<keyword evidence="3" id="KW-1185">Reference proteome</keyword>
<protein>
    <submittedName>
        <fullName evidence="2">Methyltransferase domain-containing protein</fullName>
    </submittedName>
</protein>
<gene>
    <name evidence="2" type="ORF">SAMN06295973_2121</name>
</gene>
<comment type="caution">
    <text evidence="2">The sequence shown here is derived from an EMBL/GenBank/DDBJ whole genome shotgun (WGS) entry which is preliminary data.</text>
</comment>
<dbReference type="GO" id="GO:0008168">
    <property type="term" value="F:methyltransferase activity"/>
    <property type="evidence" value="ECO:0007669"/>
    <property type="project" value="UniProtKB-KW"/>
</dbReference>
<dbReference type="PANTHER" id="PTHR43591">
    <property type="entry name" value="METHYLTRANSFERASE"/>
    <property type="match status" value="1"/>
</dbReference>
<dbReference type="InterPro" id="IPR013216">
    <property type="entry name" value="Methyltransf_11"/>
</dbReference>